<reference evidence="14" key="1">
    <citation type="journal article" date="2021" name="PeerJ">
        <title>Extensive microbial diversity within the chicken gut microbiome revealed by metagenomics and culture.</title>
        <authorList>
            <person name="Gilroy R."/>
            <person name="Ravi A."/>
            <person name="Getino M."/>
            <person name="Pursley I."/>
            <person name="Horton D.L."/>
            <person name="Alikhan N.F."/>
            <person name="Baker D."/>
            <person name="Gharbi K."/>
            <person name="Hall N."/>
            <person name="Watson M."/>
            <person name="Adriaenssens E.M."/>
            <person name="Foster-Nyarko E."/>
            <person name="Jarju S."/>
            <person name="Secka A."/>
            <person name="Antonio M."/>
            <person name="Oren A."/>
            <person name="Chaudhuri R.R."/>
            <person name="La Ragione R."/>
            <person name="Hildebrand F."/>
            <person name="Pallen M.J."/>
        </authorList>
    </citation>
    <scope>NUCLEOTIDE SEQUENCE</scope>
    <source>
        <strain evidence="14">Gambia15-2214</strain>
    </source>
</reference>
<feature type="modified residue" description="N6-(pyridoxal phosphate)lysine" evidence="12">
    <location>
        <position position="269"/>
    </location>
</feature>
<feature type="non-terminal residue" evidence="14">
    <location>
        <position position="1"/>
    </location>
</feature>
<accession>A0A9E2NYU8</accession>
<feature type="binding site" evidence="11">
    <location>
        <position position="57"/>
    </location>
    <ligand>
        <name>[4Fe-4S] cluster</name>
        <dbReference type="ChEBI" id="CHEBI:49883"/>
        <note>4Fe-4S-S-AdoMet</note>
    </ligand>
</feature>
<dbReference type="SFLD" id="SFLDS00029">
    <property type="entry name" value="Radical_SAM"/>
    <property type="match status" value="1"/>
</dbReference>
<evidence type="ECO:0000313" key="15">
    <source>
        <dbReference type="Proteomes" id="UP000823914"/>
    </source>
</evidence>
<comment type="similarity">
    <text evidence="3">Belongs to the radical SAM superfamily. KamA family.</text>
</comment>
<reference evidence="14" key="2">
    <citation type="submission" date="2021-04" db="EMBL/GenBank/DDBJ databases">
        <authorList>
            <person name="Gilroy R."/>
        </authorList>
    </citation>
    <scope>NUCLEOTIDE SEQUENCE</scope>
    <source>
        <strain evidence="14">Gambia15-2214</strain>
    </source>
</reference>
<dbReference type="SFLD" id="SFLDG01070">
    <property type="entry name" value="PLP-dependent"/>
    <property type="match status" value="1"/>
</dbReference>
<dbReference type="PIRSF" id="PIRSF004911">
    <property type="entry name" value="DUF160"/>
    <property type="match status" value="1"/>
</dbReference>
<keyword evidence="9 11" id="KW-0411">Iron-sulfur</keyword>
<dbReference type="InterPro" id="IPR003739">
    <property type="entry name" value="Lys_aminomutase/Glu_NH3_mut"/>
</dbReference>
<gene>
    <name evidence="14" type="ORF">IAA16_02465</name>
</gene>
<dbReference type="GO" id="GO:0051539">
    <property type="term" value="F:4 iron, 4 sulfur cluster binding"/>
    <property type="evidence" value="ECO:0007669"/>
    <property type="project" value="UniProtKB-KW"/>
</dbReference>
<protein>
    <submittedName>
        <fullName evidence="14">Radical SAM protein</fullName>
    </submittedName>
</protein>
<dbReference type="AlphaFoldDB" id="A0A9E2NYU8"/>
<proteinExistence type="inferred from homology"/>
<evidence type="ECO:0000256" key="4">
    <source>
        <dbReference type="ARBA" id="ARBA00022485"/>
    </source>
</evidence>
<evidence type="ECO:0000256" key="2">
    <source>
        <dbReference type="ARBA" id="ARBA00001966"/>
    </source>
</evidence>
<keyword evidence="6 11" id="KW-0479">Metal-binding</keyword>
<name>A0A9E2NYU8_9SPIR</name>
<organism evidence="14 15">
    <name type="scientific">Candidatus Treponema excrementipullorum</name>
    <dbReference type="NCBI Taxonomy" id="2838768"/>
    <lineage>
        <taxon>Bacteria</taxon>
        <taxon>Pseudomonadati</taxon>
        <taxon>Spirochaetota</taxon>
        <taxon>Spirochaetia</taxon>
        <taxon>Spirochaetales</taxon>
        <taxon>Treponemataceae</taxon>
        <taxon>Treponema</taxon>
    </lineage>
</organism>
<evidence type="ECO:0000256" key="9">
    <source>
        <dbReference type="ARBA" id="ARBA00023014"/>
    </source>
</evidence>
<dbReference type="Pfam" id="PF04055">
    <property type="entry name" value="Radical_SAM"/>
    <property type="match status" value="1"/>
</dbReference>
<feature type="binding site" evidence="11">
    <location>
        <position position="53"/>
    </location>
    <ligand>
        <name>[4Fe-4S] cluster</name>
        <dbReference type="ChEBI" id="CHEBI:49883"/>
        <note>4Fe-4S-S-AdoMet</note>
    </ligand>
</feature>
<sequence length="306" mass="34557">YKAIEKQFVFSPEEKKVFPWELTDPLGAHRYQKTSRLVHQYKNRALILTTARCFGFCRFCFRRAFTGGSTGWISQEETDQACRYISAHPEIQEVLLTGGDPLTASLSQLEKLFSELRKANSSVLIRVGTRAPVFNPGIFTEDLFSLLQSFKPLWLIPHINHPAEISRVYSPETYGVLDTAINRGIPVQSQTVLLKGVNDAVDVLHCLFHELTCIGVKPGYLFQCDMVPGTSHLRVPVEEGFLLYQNLKKELSGLSTPVYAVDLPGGGGKFNLLQLNPEMQEIKVTANKEFYVFQKADGSQWQYPKH</sequence>
<evidence type="ECO:0000256" key="6">
    <source>
        <dbReference type="ARBA" id="ARBA00022723"/>
    </source>
</evidence>
<keyword evidence="8" id="KW-0408">Iron</keyword>
<evidence type="ECO:0000256" key="8">
    <source>
        <dbReference type="ARBA" id="ARBA00023004"/>
    </source>
</evidence>
<dbReference type="EMBL" id="JAHLFV010000057">
    <property type="protein sequence ID" value="MBU3849409.1"/>
    <property type="molecule type" value="Genomic_DNA"/>
</dbReference>
<keyword evidence="10" id="KW-0413">Isomerase</keyword>
<keyword evidence="5" id="KW-0949">S-adenosyl-L-methionine</keyword>
<dbReference type="PANTHER" id="PTHR30538">
    <property type="entry name" value="LYSINE 2,3-AMINOMUTASE-RELATED"/>
    <property type="match status" value="1"/>
</dbReference>
<evidence type="ECO:0000256" key="10">
    <source>
        <dbReference type="ARBA" id="ARBA00023235"/>
    </source>
</evidence>
<comment type="caution">
    <text evidence="14">The sequence shown here is derived from an EMBL/GenBank/DDBJ whole genome shotgun (WGS) entry which is preliminary data.</text>
</comment>
<evidence type="ECO:0000256" key="11">
    <source>
        <dbReference type="PIRSR" id="PIRSR004911-1"/>
    </source>
</evidence>
<dbReference type="GO" id="GO:0046872">
    <property type="term" value="F:metal ion binding"/>
    <property type="evidence" value="ECO:0007669"/>
    <property type="project" value="UniProtKB-KW"/>
</dbReference>
<keyword evidence="4 11" id="KW-0004">4Fe-4S</keyword>
<dbReference type="PANTHER" id="PTHR30538:SF1">
    <property type="entry name" value="L-LYSINE 2,3-AMINOMUTASE"/>
    <property type="match status" value="1"/>
</dbReference>
<keyword evidence="7 12" id="KW-0663">Pyridoxal phosphate</keyword>
<evidence type="ECO:0000256" key="12">
    <source>
        <dbReference type="PIRSR" id="PIRSR603739-50"/>
    </source>
</evidence>
<dbReference type="Proteomes" id="UP000823914">
    <property type="component" value="Unassembled WGS sequence"/>
</dbReference>
<evidence type="ECO:0000256" key="7">
    <source>
        <dbReference type="ARBA" id="ARBA00022898"/>
    </source>
</evidence>
<dbReference type="Gene3D" id="3.20.20.70">
    <property type="entry name" value="Aldolase class I"/>
    <property type="match status" value="1"/>
</dbReference>
<dbReference type="PROSITE" id="PS51918">
    <property type="entry name" value="RADICAL_SAM"/>
    <property type="match status" value="1"/>
</dbReference>
<evidence type="ECO:0000256" key="3">
    <source>
        <dbReference type="ARBA" id="ARBA00008703"/>
    </source>
</evidence>
<dbReference type="InterPro" id="IPR007197">
    <property type="entry name" value="rSAM"/>
</dbReference>
<comment type="cofactor">
    <cofactor evidence="1 12">
        <name>pyridoxal 5'-phosphate</name>
        <dbReference type="ChEBI" id="CHEBI:597326"/>
    </cofactor>
</comment>
<feature type="binding site" evidence="11">
    <location>
        <position position="60"/>
    </location>
    <ligand>
        <name>[4Fe-4S] cluster</name>
        <dbReference type="ChEBI" id="CHEBI:49883"/>
        <note>4Fe-4S-S-AdoMet</note>
    </ligand>
</feature>
<dbReference type="InterPro" id="IPR058240">
    <property type="entry name" value="rSAM_sf"/>
</dbReference>
<dbReference type="InterPro" id="IPR013785">
    <property type="entry name" value="Aldolase_TIM"/>
</dbReference>
<evidence type="ECO:0000313" key="14">
    <source>
        <dbReference type="EMBL" id="MBU3849409.1"/>
    </source>
</evidence>
<evidence type="ECO:0000259" key="13">
    <source>
        <dbReference type="PROSITE" id="PS51918"/>
    </source>
</evidence>
<dbReference type="CDD" id="cd01335">
    <property type="entry name" value="Radical_SAM"/>
    <property type="match status" value="1"/>
</dbReference>
<feature type="domain" description="Radical SAM core" evidence="13">
    <location>
        <begin position="39"/>
        <end position="254"/>
    </location>
</feature>
<dbReference type="GO" id="GO:0016853">
    <property type="term" value="F:isomerase activity"/>
    <property type="evidence" value="ECO:0007669"/>
    <property type="project" value="UniProtKB-KW"/>
</dbReference>
<comment type="cofactor">
    <cofactor evidence="2">
        <name>[4Fe-4S] cluster</name>
        <dbReference type="ChEBI" id="CHEBI:49883"/>
    </cofactor>
</comment>
<evidence type="ECO:0000256" key="5">
    <source>
        <dbReference type="ARBA" id="ARBA00022691"/>
    </source>
</evidence>
<dbReference type="SUPFAM" id="SSF102114">
    <property type="entry name" value="Radical SAM enzymes"/>
    <property type="match status" value="1"/>
</dbReference>
<evidence type="ECO:0000256" key="1">
    <source>
        <dbReference type="ARBA" id="ARBA00001933"/>
    </source>
</evidence>